<organism evidence="1 2">
    <name type="scientific">Rhodovibrio sodomensis</name>
    <dbReference type="NCBI Taxonomy" id="1088"/>
    <lineage>
        <taxon>Bacteria</taxon>
        <taxon>Pseudomonadati</taxon>
        <taxon>Pseudomonadota</taxon>
        <taxon>Alphaproteobacteria</taxon>
        <taxon>Rhodospirillales</taxon>
        <taxon>Rhodovibrionaceae</taxon>
        <taxon>Rhodovibrio</taxon>
    </lineage>
</organism>
<keyword evidence="2" id="KW-1185">Reference proteome</keyword>
<evidence type="ECO:0000313" key="2">
    <source>
        <dbReference type="Proteomes" id="UP001296873"/>
    </source>
</evidence>
<dbReference type="EMBL" id="NRRL01000120">
    <property type="protein sequence ID" value="MBK1670830.1"/>
    <property type="molecule type" value="Genomic_DNA"/>
</dbReference>
<dbReference type="RefSeq" id="WP_200343279.1">
    <property type="nucleotide sequence ID" value="NZ_NRRL01000120.1"/>
</dbReference>
<dbReference type="Proteomes" id="UP001296873">
    <property type="component" value="Unassembled WGS sequence"/>
</dbReference>
<comment type="caution">
    <text evidence="1">The sequence shown here is derived from an EMBL/GenBank/DDBJ whole genome shotgun (WGS) entry which is preliminary data.</text>
</comment>
<sequence length="71" mass="7616">MSEAVTLCDYPGETVRVTCDVCGRSGRYPRARLIERFGADAGLPDVLRELADCTNWGAGSQPCGAHFPDLA</sequence>
<reference evidence="1 2" key="1">
    <citation type="journal article" date="2020" name="Microorganisms">
        <title>Osmotic Adaptation and Compatible Solute Biosynthesis of Phototrophic Bacteria as Revealed from Genome Analyses.</title>
        <authorList>
            <person name="Imhoff J.F."/>
            <person name="Rahn T."/>
            <person name="Kunzel S."/>
            <person name="Keller A."/>
            <person name="Neulinger S.C."/>
        </authorList>
    </citation>
    <scope>NUCLEOTIDE SEQUENCE [LARGE SCALE GENOMIC DNA]</scope>
    <source>
        <strain evidence="1 2">DSM 9895</strain>
    </source>
</reference>
<name>A0ABS1DK01_9PROT</name>
<accession>A0ABS1DK01</accession>
<protein>
    <submittedName>
        <fullName evidence="1">Uncharacterized protein</fullName>
    </submittedName>
</protein>
<evidence type="ECO:0000313" key="1">
    <source>
        <dbReference type="EMBL" id="MBK1670830.1"/>
    </source>
</evidence>
<proteinExistence type="predicted"/>
<gene>
    <name evidence="1" type="ORF">CKO28_22695</name>
</gene>